<dbReference type="InParanoid" id="K3ZBM5"/>
<dbReference type="Gramene" id="KQL13764">
    <property type="protein sequence ID" value="KQL13764"/>
    <property type="gene ID" value="SETIT_023946mg"/>
</dbReference>
<proteinExistence type="predicted"/>
<evidence type="ECO:0000313" key="1">
    <source>
        <dbReference type="EnsemblPlants" id="KQL13764"/>
    </source>
</evidence>
<protein>
    <submittedName>
        <fullName evidence="1">Uncharacterized protein</fullName>
    </submittedName>
</protein>
<evidence type="ECO:0000313" key="2">
    <source>
        <dbReference type="Proteomes" id="UP000004995"/>
    </source>
</evidence>
<organism evidence="1 2">
    <name type="scientific">Setaria italica</name>
    <name type="common">Foxtail millet</name>
    <name type="synonym">Panicum italicum</name>
    <dbReference type="NCBI Taxonomy" id="4555"/>
    <lineage>
        <taxon>Eukaryota</taxon>
        <taxon>Viridiplantae</taxon>
        <taxon>Streptophyta</taxon>
        <taxon>Embryophyta</taxon>
        <taxon>Tracheophyta</taxon>
        <taxon>Spermatophyta</taxon>
        <taxon>Magnoliopsida</taxon>
        <taxon>Liliopsida</taxon>
        <taxon>Poales</taxon>
        <taxon>Poaceae</taxon>
        <taxon>PACMAD clade</taxon>
        <taxon>Panicoideae</taxon>
        <taxon>Panicodae</taxon>
        <taxon>Paniceae</taxon>
        <taxon>Cenchrinae</taxon>
        <taxon>Setaria</taxon>
    </lineage>
</organism>
<accession>K3ZBM5</accession>
<dbReference type="EMBL" id="AGNK02001480">
    <property type="status" value="NOT_ANNOTATED_CDS"/>
    <property type="molecule type" value="Genomic_DNA"/>
</dbReference>
<dbReference type="Proteomes" id="UP000004995">
    <property type="component" value="Unassembled WGS sequence"/>
</dbReference>
<dbReference type="HOGENOM" id="CLU_2926998_0_0_1"/>
<keyword evidence="2" id="KW-1185">Reference proteome</keyword>
<sequence>MFQQHYKLGGKTGPHKLYVGSPDVTEILNMPFSLTLTESQKKSRILPNYTEVPCKTFKSLS</sequence>
<dbReference type="AlphaFoldDB" id="K3ZBM5"/>
<dbReference type="EnsemblPlants" id="KQL13764">
    <property type="protein sequence ID" value="KQL13764"/>
    <property type="gene ID" value="SETIT_023946mg"/>
</dbReference>
<reference evidence="2" key="1">
    <citation type="journal article" date="2012" name="Nat. Biotechnol.">
        <title>Reference genome sequence of the model plant Setaria.</title>
        <authorList>
            <person name="Bennetzen J.L."/>
            <person name="Schmutz J."/>
            <person name="Wang H."/>
            <person name="Percifield R."/>
            <person name="Hawkins J."/>
            <person name="Pontaroli A.C."/>
            <person name="Estep M."/>
            <person name="Feng L."/>
            <person name="Vaughn J.N."/>
            <person name="Grimwood J."/>
            <person name="Jenkins J."/>
            <person name="Barry K."/>
            <person name="Lindquist E."/>
            <person name="Hellsten U."/>
            <person name="Deshpande S."/>
            <person name="Wang X."/>
            <person name="Wu X."/>
            <person name="Mitros T."/>
            <person name="Triplett J."/>
            <person name="Yang X."/>
            <person name="Ye C.Y."/>
            <person name="Mauro-Herrera M."/>
            <person name="Wang L."/>
            <person name="Li P."/>
            <person name="Sharma M."/>
            <person name="Sharma R."/>
            <person name="Ronald P.C."/>
            <person name="Panaud O."/>
            <person name="Kellogg E.A."/>
            <person name="Brutnell T.P."/>
            <person name="Doust A.N."/>
            <person name="Tuskan G.A."/>
            <person name="Rokhsar D."/>
            <person name="Devos K.M."/>
        </authorList>
    </citation>
    <scope>NUCLEOTIDE SEQUENCE [LARGE SCALE GENOMIC DNA]</scope>
    <source>
        <strain evidence="2">cv. Yugu1</strain>
    </source>
</reference>
<reference evidence="1" key="2">
    <citation type="submission" date="2018-08" db="UniProtKB">
        <authorList>
            <consortium name="EnsemblPlants"/>
        </authorList>
    </citation>
    <scope>IDENTIFICATION</scope>
    <source>
        <strain evidence="1">Yugu1</strain>
    </source>
</reference>
<name>K3ZBM5_SETIT</name>